<dbReference type="Pfam" id="PF01663">
    <property type="entry name" value="Phosphodiest"/>
    <property type="match status" value="1"/>
</dbReference>
<dbReference type="Proteomes" id="UP000650424">
    <property type="component" value="Unassembled WGS sequence"/>
</dbReference>
<reference evidence="2 3" key="1">
    <citation type="submission" date="2020-08" db="EMBL/GenBank/DDBJ databases">
        <title>Novel species isolated from subtropical streams in China.</title>
        <authorList>
            <person name="Lu H."/>
        </authorList>
    </citation>
    <scope>NUCLEOTIDE SEQUENCE [LARGE SCALE GENOMIC DNA]</scope>
    <source>
        <strain evidence="2 3">CY18W</strain>
    </source>
</reference>
<evidence type="ECO:0000313" key="3">
    <source>
        <dbReference type="Proteomes" id="UP000650424"/>
    </source>
</evidence>
<sequence length="418" mass="45813">MKSFYAKTFAFTLLALSLAACAPMSQKPVADAATTRAAEYRPVILVSIDGFKPDYLNRGVTPRLNALAASGVRAETMRPSFPSITFPNHYTLVTGLRPDHHGIVGNTMEDSKIPGVRFRLGNSSAVLDRRWWDEAEPVWVTAEKNNVRSAIMFWPGSEAAIHGVRPSEYRPFDGKLSPSDRVDTMLAWLDKPASSRPQFLTLYFDQVDHAGHEFGPDTPEVTEAVASADVAIARLMEGLRTRNLDANVIIVSDHGMAATSPERTVQLDKIVNPALYTVVTYGSYAGIDPKPGQEEAVAKDLLKTHEHMQCWKKENIPARYEYGQNPRVPRFVCLPEVSWLVMPDAAAVAKAGKGAHGYDNQSKEMQALFIANGPAFKQGAVLPTFDNVSVYPLIMKLIHVPALPSDGKLESVQGALAQ</sequence>
<evidence type="ECO:0000256" key="1">
    <source>
        <dbReference type="SAM" id="SignalP"/>
    </source>
</evidence>
<protein>
    <submittedName>
        <fullName evidence="2">Alkaline phosphatase family protein</fullName>
    </submittedName>
</protein>
<dbReference type="Gene3D" id="3.30.1360.180">
    <property type="match status" value="1"/>
</dbReference>
<dbReference type="RefSeq" id="WP_186950706.1">
    <property type="nucleotide sequence ID" value="NZ_JACOGF010000020.1"/>
</dbReference>
<evidence type="ECO:0000313" key="2">
    <source>
        <dbReference type="EMBL" id="MBC3920873.1"/>
    </source>
</evidence>
<proteinExistence type="predicted"/>
<dbReference type="Gene3D" id="3.40.720.10">
    <property type="entry name" value="Alkaline Phosphatase, subunit A"/>
    <property type="match status" value="1"/>
</dbReference>
<feature type="chain" id="PRO_5047054614" evidence="1">
    <location>
        <begin position="23"/>
        <end position="418"/>
    </location>
</feature>
<dbReference type="InterPro" id="IPR017850">
    <property type="entry name" value="Alkaline_phosphatase_core_sf"/>
</dbReference>
<keyword evidence="3" id="KW-1185">Reference proteome</keyword>
<comment type="caution">
    <text evidence="2">The sequence shown here is derived from an EMBL/GenBank/DDBJ whole genome shotgun (WGS) entry which is preliminary data.</text>
</comment>
<organism evidence="2 3">
    <name type="scientific">Undibacterium hunanense</name>
    <dbReference type="NCBI Taxonomy" id="2762292"/>
    <lineage>
        <taxon>Bacteria</taxon>
        <taxon>Pseudomonadati</taxon>
        <taxon>Pseudomonadota</taxon>
        <taxon>Betaproteobacteria</taxon>
        <taxon>Burkholderiales</taxon>
        <taxon>Oxalobacteraceae</taxon>
        <taxon>Undibacterium</taxon>
    </lineage>
</organism>
<feature type="signal peptide" evidence="1">
    <location>
        <begin position="1"/>
        <end position="22"/>
    </location>
</feature>
<dbReference type="CDD" id="cd16018">
    <property type="entry name" value="Enpp"/>
    <property type="match status" value="1"/>
</dbReference>
<keyword evidence="1" id="KW-0732">Signal</keyword>
<dbReference type="InterPro" id="IPR002591">
    <property type="entry name" value="Phosphodiest/P_Trfase"/>
</dbReference>
<name>A0ABR6ZZ01_9BURK</name>
<dbReference type="PANTHER" id="PTHR10151:SF120">
    <property type="entry name" value="BIS(5'-ADENOSYL)-TRIPHOSPHATASE"/>
    <property type="match status" value="1"/>
</dbReference>
<accession>A0ABR6ZZ01</accession>
<dbReference type="SUPFAM" id="SSF53649">
    <property type="entry name" value="Alkaline phosphatase-like"/>
    <property type="match status" value="1"/>
</dbReference>
<dbReference type="PANTHER" id="PTHR10151">
    <property type="entry name" value="ECTONUCLEOTIDE PYROPHOSPHATASE/PHOSPHODIESTERASE"/>
    <property type="match status" value="1"/>
</dbReference>
<dbReference type="EMBL" id="JACOGF010000020">
    <property type="protein sequence ID" value="MBC3920873.1"/>
    <property type="molecule type" value="Genomic_DNA"/>
</dbReference>
<dbReference type="PROSITE" id="PS51257">
    <property type="entry name" value="PROKAR_LIPOPROTEIN"/>
    <property type="match status" value="1"/>
</dbReference>
<gene>
    <name evidence="2" type="ORF">H8L32_25640</name>
</gene>